<evidence type="ECO:0000259" key="5">
    <source>
        <dbReference type="Pfam" id="PF01037"/>
    </source>
</evidence>
<evidence type="ECO:0000256" key="4">
    <source>
        <dbReference type="SAM" id="MobiDB-lite"/>
    </source>
</evidence>
<reference evidence="7" key="1">
    <citation type="submission" date="2011-08" db="EMBL/GenBank/DDBJ databases">
        <title>Complete sequence of chromosome of Streptomyces violaceusniger Tu 4113.</title>
        <authorList>
            <consortium name="US DOE Joint Genome Institute"/>
            <person name="Lucas S."/>
            <person name="Han J."/>
            <person name="Lapidus A."/>
            <person name="Cheng J.-F."/>
            <person name="Goodwin L."/>
            <person name="Pitluck S."/>
            <person name="Peters L."/>
            <person name="Ivanova N."/>
            <person name="Daligault H."/>
            <person name="Detter J.C."/>
            <person name="Han C."/>
            <person name="Tapia R."/>
            <person name="Land M."/>
            <person name="Hauser L."/>
            <person name="Kyrpides N."/>
            <person name="Ivanova N."/>
            <person name="Pagani I."/>
            <person name="Hagen A."/>
            <person name="Katz L."/>
            <person name="Fiedler H.-P."/>
            <person name="Keasling J."/>
            <person name="Fortman J."/>
            <person name="Woyke T."/>
        </authorList>
    </citation>
    <scope>NUCLEOTIDE SEQUENCE [LARGE SCALE GENOMIC DNA]</scope>
    <source>
        <strain evidence="7">Tu 4113</strain>
    </source>
</reference>
<feature type="domain" description="HTH asnC-type" evidence="6">
    <location>
        <begin position="215"/>
        <end position="254"/>
    </location>
</feature>
<proteinExistence type="predicted"/>
<feature type="domain" description="HTH asnC-type" evidence="6">
    <location>
        <begin position="40"/>
        <end position="81"/>
    </location>
</feature>
<accession>G2P7Z5</accession>
<dbReference type="AlphaFoldDB" id="G2P7Z5"/>
<gene>
    <name evidence="7" type="ORF">Strvi_6175</name>
</gene>
<dbReference type="PANTHER" id="PTHR30154:SF34">
    <property type="entry name" value="TRANSCRIPTIONAL REGULATOR AZLB"/>
    <property type="match status" value="1"/>
</dbReference>
<keyword evidence="2" id="KW-0238">DNA-binding</keyword>
<dbReference type="InterPro" id="IPR019887">
    <property type="entry name" value="Tscrpt_reg_AsnC/Lrp_C"/>
</dbReference>
<dbReference type="InterPro" id="IPR019888">
    <property type="entry name" value="Tscrpt_reg_AsnC-like"/>
</dbReference>
<dbReference type="Pfam" id="PF13404">
    <property type="entry name" value="HTH_AsnC-type"/>
    <property type="match status" value="2"/>
</dbReference>
<keyword evidence="8" id="KW-1185">Reference proteome</keyword>
<feature type="domain" description="Transcription regulator AsnC/Lrp ligand binding" evidence="5">
    <location>
        <begin position="105"/>
        <end position="173"/>
    </location>
</feature>
<dbReference type="SUPFAM" id="SSF46785">
    <property type="entry name" value="Winged helix' DNA-binding domain"/>
    <property type="match status" value="2"/>
</dbReference>
<evidence type="ECO:0000256" key="1">
    <source>
        <dbReference type="ARBA" id="ARBA00023015"/>
    </source>
</evidence>
<dbReference type="InterPro" id="IPR000485">
    <property type="entry name" value="AsnC-type_HTH_dom"/>
</dbReference>
<dbReference type="EMBL" id="CP002994">
    <property type="protein sequence ID" value="AEM85656.1"/>
    <property type="molecule type" value="Genomic_DNA"/>
</dbReference>
<dbReference type="GO" id="GO:0005829">
    <property type="term" value="C:cytosol"/>
    <property type="evidence" value="ECO:0007669"/>
    <property type="project" value="TreeGrafter"/>
</dbReference>
<dbReference type="InterPro" id="IPR011008">
    <property type="entry name" value="Dimeric_a/b-barrel"/>
</dbReference>
<evidence type="ECO:0000313" key="8">
    <source>
        <dbReference type="Proteomes" id="UP000008703"/>
    </source>
</evidence>
<dbReference type="Pfam" id="PF01037">
    <property type="entry name" value="AsnC_trans_reg"/>
    <property type="match status" value="1"/>
</dbReference>
<sequence length="399" mass="43344">MECGMLRKGPRRDATLSRDSRETRRNAPPQTAQDRAAPELDELDRGIVHALQIHPRAPWTLVGEVLGVDPVTAARRWQRLEDAGLAWVTAHPRLANSRLVATGVIEVDTDPGAAANIARALAADHAVVNVKLTAGGRDVIAEVQVRDLNELLRLTTRLFQGTPGVRATRAHISTGMPTEGSRWRLRSLDSDQCARIDAALPPSARPADDTAVGWDALDTRLLELLSADGRMSMRKLAAAADVGLTTVRRRLQSLLPSQVSLRCDLARSPFGWPQSAVYFASVPAQHLEETSRVLSGFREVRACAIIAGPHNLVVDVWLRGLSDVHAFEAHLSRRLPRLTIDDRSLVLRTVKHMGRLLDEDGRSVGVVPLLHPHGPRSSDAGNADLADTSPAAGLDLHTV</sequence>
<dbReference type="eggNOG" id="COG1522">
    <property type="taxonomic scope" value="Bacteria"/>
</dbReference>
<dbReference type="KEGG" id="svl:Strvi_6175"/>
<dbReference type="InterPro" id="IPR036390">
    <property type="entry name" value="WH_DNA-bd_sf"/>
</dbReference>
<protein>
    <submittedName>
        <fullName evidence="7">Transcriptional regulator, AsnC family</fullName>
    </submittedName>
</protein>
<dbReference type="GO" id="GO:0043200">
    <property type="term" value="P:response to amino acid"/>
    <property type="evidence" value="ECO:0007669"/>
    <property type="project" value="TreeGrafter"/>
</dbReference>
<dbReference type="InterPro" id="IPR036388">
    <property type="entry name" value="WH-like_DNA-bd_sf"/>
</dbReference>
<name>G2P7Z5_STRV4</name>
<evidence type="ECO:0000256" key="3">
    <source>
        <dbReference type="ARBA" id="ARBA00023163"/>
    </source>
</evidence>
<keyword evidence="3" id="KW-0804">Transcription</keyword>
<dbReference type="Gene3D" id="1.10.10.10">
    <property type="entry name" value="Winged helix-like DNA-binding domain superfamily/Winged helix DNA-binding domain"/>
    <property type="match status" value="2"/>
</dbReference>
<feature type="region of interest" description="Disordered" evidence="4">
    <location>
        <begin position="1"/>
        <end position="40"/>
    </location>
</feature>
<organism evidence="7 8">
    <name type="scientific">Streptomyces violaceusniger (strain Tu 4113)</name>
    <dbReference type="NCBI Taxonomy" id="653045"/>
    <lineage>
        <taxon>Bacteria</taxon>
        <taxon>Bacillati</taxon>
        <taxon>Actinomycetota</taxon>
        <taxon>Actinomycetes</taxon>
        <taxon>Kitasatosporales</taxon>
        <taxon>Streptomycetaceae</taxon>
        <taxon>Streptomyces</taxon>
        <taxon>Streptomyces violaceusniger group</taxon>
    </lineage>
</organism>
<keyword evidence="1" id="KW-0805">Transcription regulation</keyword>
<dbReference type="Proteomes" id="UP000008703">
    <property type="component" value="Chromosome"/>
</dbReference>
<evidence type="ECO:0000313" key="7">
    <source>
        <dbReference type="EMBL" id="AEM85656.1"/>
    </source>
</evidence>
<evidence type="ECO:0000259" key="6">
    <source>
        <dbReference type="Pfam" id="PF13404"/>
    </source>
</evidence>
<dbReference type="HOGENOM" id="CLU_044190_1_0_11"/>
<dbReference type="GO" id="GO:0043565">
    <property type="term" value="F:sequence-specific DNA binding"/>
    <property type="evidence" value="ECO:0007669"/>
    <property type="project" value="InterPro"/>
</dbReference>
<dbReference type="SUPFAM" id="SSF54909">
    <property type="entry name" value="Dimeric alpha+beta barrel"/>
    <property type="match status" value="2"/>
</dbReference>
<dbReference type="SMART" id="SM00344">
    <property type="entry name" value="HTH_ASNC"/>
    <property type="match status" value="2"/>
</dbReference>
<feature type="compositionally biased region" description="Basic and acidic residues" evidence="4">
    <location>
        <begin position="11"/>
        <end position="25"/>
    </location>
</feature>
<dbReference type="PANTHER" id="PTHR30154">
    <property type="entry name" value="LEUCINE-RESPONSIVE REGULATORY PROTEIN"/>
    <property type="match status" value="1"/>
</dbReference>
<dbReference type="Gene3D" id="3.30.70.920">
    <property type="match status" value="2"/>
</dbReference>
<evidence type="ECO:0000256" key="2">
    <source>
        <dbReference type="ARBA" id="ARBA00023125"/>
    </source>
</evidence>
<feature type="region of interest" description="Disordered" evidence="4">
    <location>
        <begin position="369"/>
        <end position="399"/>
    </location>
</feature>
<dbReference type="RefSeq" id="WP_014059141.1">
    <property type="nucleotide sequence ID" value="NC_015957.1"/>
</dbReference>